<evidence type="ECO:0000313" key="3">
    <source>
        <dbReference type="Proteomes" id="UP001187192"/>
    </source>
</evidence>
<protein>
    <submittedName>
        <fullName evidence="2">Uncharacterized protein</fullName>
    </submittedName>
</protein>
<keyword evidence="3" id="KW-1185">Reference proteome</keyword>
<gene>
    <name evidence="2" type="ORF">TIFTF001_010616</name>
</gene>
<accession>A0AA88D4P4</accession>
<comment type="caution">
    <text evidence="2">The sequence shown here is derived from an EMBL/GenBank/DDBJ whole genome shotgun (WGS) entry which is preliminary data.</text>
</comment>
<dbReference type="AlphaFoldDB" id="A0AA88D4P4"/>
<sequence>MENAPDGNQEVVPQGRGRPPARVDYRINQLIQIIGTLESHTKGTGETTGRKSGIFGSRTRTRGSMGSKQRRAQRKAQEREAASNGGRHQGGDHDGDHPGMPPRPPRRDVIPRESALVHNKGDLWERIQAQ</sequence>
<dbReference type="EMBL" id="BTGU01000012">
    <property type="protein sequence ID" value="GMN41397.1"/>
    <property type="molecule type" value="Genomic_DNA"/>
</dbReference>
<feature type="compositionally biased region" description="Basic and acidic residues" evidence="1">
    <location>
        <begin position="119"/>
        <end position="130"/>
    </location>
</feature>
<name>A0AA88D4P4_FICCA</name>
<feature type="region of interest" description="Disordered" evidence="1">
    <location>
        <begin position="1"/>
        <end position="23"/>
    </location>
</feature>
<dbReference type="Gramene" id="FCD_00015800-RA">
    <property type="protein sequence ID" value="FCD_00015800-RA:cds"/>
    <property type="gene ID" value="FCD_00015800"/>
</dbReference>
<reference evidence="2" key="1">
    <citation type="submission" date="2023-07" db="EMBL/GenBank/DDBJ databases">
        <title>draft genome sequence of fig (Ficus carica).</title>
        <authorList>
            <person name="Takahashi T."/>
            <person name="Nishimura K."/>
        </authorList>
    </citation>
    <scope>NUCLEOTIDE SEQUENCE</scope>
</reference>
<evidence type="ECO:0000256" key="1">
    <source>
        <dbReference type="SAM" id="MobiDB-lite"/>
    </source>
</evidence>
<organism evidence="2 3">
    <name type="scientific">Ficus carica</name>
    <name type="common">Common fig</name>
    <dbReference type="NCBI Taxonomy" id="3494"/>
    <lineage>
        <taxon>Eukaryota</taxon>
        <taxon>Viridiplantae</taxon>
        <taxon>Streptophyta</taxon>
        <taxon>Embryophyta</taxon>
        <taxon>Tracheophyta</taxon>
        <taxon>Spermatophyta</taxon>
        <taxon>Magnoliopsida</taxon>
        <taxon>eudicotyledons</taxon>
        <taxon>Gunneridae</taxon>
        <taxon>Pentapetalae</taxon>
        <taxon>rosids</taxon>
        <taxon>fabids</taxon>
        <taxon>Rosales</taxon>
        <taxon>Moraceae</taxon>
        <taxon>Ficeae</taxon>
        <taxon>Ficus</taxon>
    </lineage>
</organism>
<dbReference type="Proteomes" id="UP001187192">
    <property type="component" value="Unassembled WGS sequence"/>
</dbReference>
<evidence type="ECO:0000313" key="2">
    <source>
        <dbReference type="EMBL" id="GMN41397.1"/>
    </source>
</evidence>
<feature type="region of interest" description="Disordered" evidence="1">
    <location>
        <begin position="36"/>
        <end position="130"/>
    </location>
</feature>
<proteinExistence type="predicted"/>